<reference evidence="1 2" key="1">
    <citation type="journal article" date="2018" name="Mol. Biol. Evol.">
        <title>Broad Genomic Sampling Reveals a Smut Pathogenic Ancestry of the Fungal Clade Ustilaginomycotina.</title>
        <authorList>
            <person name="Kijpornyongpan T."/>
            <person name="Mondo S.J."/>
            <person name="Barry K."/>
            <person name="Sandor L."/>
            <person name="Lee J."/>
            <person name="Lipzen A."/>
            <person name="Pangilinan J."/>
            <person name="LaButti K."/>
            <person name="Hainaut M."/>
            <person name="Henrissat B."/>
            <person name="Grigoriev I.V."/>
            <person name="Spatafora J.W."/>
            <person name="Aime M.C."/>
        </authorList>
    </citation>
    <scope>NUCLEOTIDE SEQUENCE [LARGE SCALE GENOMIC DNA]</scope>
    <source>
        <strain evidence="1 2">SA 807</strain>
    </source>
</reference>
<dbReference type="Proteomes" id="UP000245626">
    <property type="component" value="Unassembled WGS sequence"/>
</dbReference>
<keyword evidence="2" id="KW-1185">Reference proteome</keyword>
<name>A0ACD0NNP2_9BASI</name>
<gene>
    <name evidence="1" type="ORF">IE53DRAFT_371461</name>
</gene>
<proteinExistence type="predicted"/>
<protein>
    <submittedName>
        <fullName evidence="1">Uncharacterized protein</fullName>
    </submittedName>
</protein>
<accession>A0ACD0NNP2</accession>
<evidence type="ECO:0000313" key="2">
    <source>
        <dbReference type="Proteomes" id="UP000245626"/>
    </source>
</evidence>
<sequence>MATNANPQLGGSRQHPHLPPHLAPLAPLEPSAERQHAYNLAQSAGRRGSTDPLLHASIAASASGSANGLSHHHHGHSHSLSSHSHPLSHSEFPGHSSMSSTSGPFDAPRRRSIQFDPTVPLNHTSPFPSPSHAGIASGRFHGHANLASSAALSNGTRQGEDGTTLPPLAPPITSIDPPSDRPGQIQSNYQFGSYSSNHGSGNSFLKSEEASKISSLPRIPTVSAPDGDGGNILERREQALTNISESLTASRRGSSTGISSGGAGATLGVPEKKETPYSRSPELRVSHKLAERKRRKEMKELFDDLRDQLPVDRGPKTSKWEILSKAVEHINQLNAEKADLARELEALRSELGPSYRPGLNGAATSGNSLSAPPKSQHGEYGASSDYQPSQKAQNQQEGSYSHSGHGEGQVGGGMVMGYQEVNQTHSQLNGR</sequence>
<organism evidence="1 2">
    <name type="scientific">Violaceomyces palustris</name>
    <dbReference type="NCBI Taxonomy" id="1673888"/>
    <lineage>
        <taxon>Eukaryota</taxon>
        <taxon>Fungi</taxon>
        <taxon>Dikarya</taxon>
        <taxon>Basidiomycota</taxon>
        <taxon>Ustilaginomycotina</taxon>
        <taxon>Ustilaginomycetes</taxon>
        <taxon>Violaceomycetales</taxon>
        <taxon>Violaceomycetaceae</taxon>
        <taxon>Violaceomyces</taxon>
    </lineage>
</organism>
<dbReference type="EMBL" id="KZ820435">
    <property type="protein sequence ID" value="PWN47431.1"/>
    <property type="molecule type" value="Genomic_DNA"/>
</dbReference>
<evidence type="ECO:0000313" key="1">
    <source>
        <dbReference type="EMBL" id="PWN47431.1"/>
    </source>
</evidence>